<reference evidence="2" key="1">
    <citation type="journal article" date="2019" name="Curr. Biol.">
        <title>Genome Sequence of Striga asiatica Provides Insight into the Evolution of Plant Parasitism.</title>
        <authorList>
            <person name="Yoshida S."/>
            <person name="Kim S."/>
            <person name="Wafula E.K."/>
            <person name="Tanskanen J."/>
            <person name="Kim Y.M."/>
            <person name="Honaas L."/>
            <person name="Yang Z."/>
            <person name="Spallek T."/>
            <person name="Conn C.E."/>
            <person name="Ichihashi Y."/>
            <person name="Cheong K."/>
            <person name="Cui S."/>
            <person name="Der J.P."/>
            <person name="Gundlach H."/>
            <person name="Jiao Y."/>
            <person name="Hori C."/>
            <person name="Ishida J.K."/>
            <person name="Kasahara H."/>
            <person name="Kiba T."/>
            <person name="Kim M.S."/>
            <person name="Koo N."/>
            <person name="Laohavisit A."/>
            <person name="Lee Y.H."/>
            <person name="Lumba S."/>
            <person name="McCourt P."/>
            <person name="Mortimer J.C."/>
            <person name="Mutuku J.M."/>
            <person name="Nomura T."/>
            <person name="Sasaki-Sekimoto Y."/>
            <person name="Seto Y."/>
            <person name="Wang Y."/>
            <person name="Wakatake T."/>
            <person name="Sakakibara H."/>
            <person name="Demura T."/>
            <person name="Yamaguchi S."/>
            <person name="Yoneyama K."/>
            <person name="Manabe R.I."/>
            <person name="Nelson D.C."/>
            <person name="Schulman A.H."/>
            <person name="Timko M.P."/>
            <person name="dePamphilis C.W."/>
            <person name="Choi D."/>
            <person name="Shirasu K."/>
        </authorList>
    </citation>
    <scope>NUCLEOTIDE SEQUENCE [LARGE SCALE GENOMIC DNA]</scope>
    <source>
        <strain evidence="2">cv. UVA1</strain>
    </source>
</reference>
<proteinExistence type="predicted"/>
<sequence length="219" mass="23301">MGRHSKIRTLVCCNGSWIHTNPRSIPTAADLVIIAAVDLIEHEDKPHGEGAVEARPQAEHEDVLPEHNVGGGVDFAADLGHGLLVGVEDAAIPAGEGALDLVLLARAVHFHSHARPPDDRRPPDAEERLLPLRPLADEAFPPLVEARPLSRYLAADGKDAPAGGVHENEFARVAGVGAAVKPSPAKKSEVLSTVRCVSSSYTYASSTIAMNFRFKVNIC</sequence>
<gene>
    <name evidence="1" type="ORF">STAS_25598</name>
</gene>
<keyword evidence="2" id="KW-1185">Reference proteome</keyword>
<evidence type="ECO:0000313" key="2">
    <source>
        <dbReference type="Proteomes" id="UP000325081"/>
    </source>
</evidence>
<protein>
    <submittedName>
        <fullName evidence="1">Uncharacterized protein</fullName>
    </submittedName>
</protein>
<accession>A0A5A7QSU4</accession>
<dbReference type="EMBL" id="BKCP01008292">
    <property type="protein sequence ID" value="GER48435.1"/>
    <property type="molecule type" value="Genomic_DNA"/>
</dbReference>
<dbReference type="AlphaFoldDB" id="A0A5A7QSU4"/>
<evidence type="ECO:0000313" key="1">
    <source>
        <dbReference type="EMBL" id="GER48435.1"/>
    </source>
</evidence>
<organism evidence="1 2">
    <name type="scientific">Striga asiatica</name>
    <name type="common">Asiatic witchweed</name>
    <name type="synonym">Buchnera asiatica</name>
    <dbReference type="NCBI Taxonomy" id="4170"/>
    <lineage>
        <taxon>Eukaryota</taxon>
        <taxon>Viridiplantae</taxon>
        <taxon>Streptophyta</taxon>
        <taxon>Embryophyta</taxon>
        <taxon>Tracheophyta</taxon>
        <taxon>Spermatophyta</taxon>
        <taxon>Magnoliopsida</taxon>
        <taxon>eudicotyledons</taxon>
        <taxon>Gunneridae</taxon>
        <taxon>Pentapetalae</taxon>
        <taxon>asterids</taxon>
        <taxon>lamiids</taxon>
        <taxon>Lamiales</taxon>
        <taxon>Orobanchaceae</taxon>
        <taxon>Buchnereae</taxon>
        <taxon>Striga</taxon>
    </lineage>
</organism>
<dbReference type="Proteomes" id="UP000325081">
    <property type="component" value="Unassembled WGS sequence"/>
</dbReference>
<name>A0A5A7QSU4_STRAF</name>
<comment type="caution">
    <text evidence="1">The sequence shown here is derived from an EMBL/GenBank/DDBJ whole genome shotgun (WGS) entry which is preliminary data.</text>
</comment>